<dbReference type="InterPro" id="IPR022764">
    <property type="entry name" value="Peptidase_S54_rhomboid_dom"/>
</dbReference>
<feature type="compositionally biased region" description="Polar residues" evidence="11">
    <location>
        <begin position="1"/>
        <end position="11"/>
    </location>
</feature>
<keyword evidence="7 10" id="KW-0720">Serine protease</keyword>
<dbReference type="Gene3D" id="1.20.1540.10">
    <property type="entry name" value="Rhomboid-like"/>
    <property type="match status" value="1"/>
</dbReference>
<evidence type="ECO:0000256" key="3">
    <source>
        <dbReference type="ARBA" id="ARBA00009045"/>
    </source>
</evidence>
<evidence type="ECO:0000313" key="14">
    <source>
        <dbReference type="Proteomes" id="UP000799766"/>
    </source>
</evidence>
<evidence type="ECO:0000256" key="2">
    <source>
        <dbReference type="ARBA" id="ARBA00004141"/>
    </source>
</evidence>
<gene>
    <name evidence="13" type="ORF">BDY21DRAFT_277050</name>
</gene>
<feature type="transmembrane region" description="Helical" evidence="10">
    <location>
        <begin position="188"/>
        <end position="209"/>
    </location>
</feature>
<accession>A0A6A6PDL4</accession>
<comment type="subcellular location">
    <subcellularLocation>
        <location evidence="2 10">Membrane</location>
        <topology evidence="2 10">Multi-pass membrane protein</topology>
    </subcellularLocation>
</comment>
<comment type="catalytic activity">
    <reaction evidence="1 10">
        <text>Cleaves type-1 transmembrane domains using a catalytic dyad composed of serine and histidine that are contributed by different transmembrane domains.</text>
        <dbReference type="EC" id="3.4.21.105"/>
    </reaction>
</comment>
<dbReference type="InterPro" id="IPR002610">
    <property type="entry name" value="Peptidase_S54_rhomboid-like"/>
</dbReference>
<evidence type="ECO:0000256" key="10">
    <source>
        <dbReference type="RuleBase" id="RU362115"/>
    </source>
</evidence>
<dbReference type="GO" id="GO:0006508">
    <property type="term" value="P:proteolysis"/>
    <property type="evidence" value="ECO:0007669"/>
    <property type="project" value="UniProtKB-KW"/>
</dbReference>
<evidence type="ECO:0000256" key="5">
    <source>
        <dbReference type="ARBA" id="ARBA00022692"/>
    </source>
</evidence>
<comment type="function">
    <text evidence="10">Serine protease involved in intramembrane proteolysis.</text>
</comment>
<keyword evidence="4 10" id="KW-0645">Protease</keyword>
<keyword evidence="9 10" id="KW-0472">Membrane</keyword>
<sequence length="587" mass="62031">MAANDYYTSFNPGGGTAPSPPRREDAPLPPIPSSTPPYDNGPPANNTTTSNSHAVAISPISSPFDDGAYPAYPPPTGGNGAPLPAQHAPDTAYHGASPVTASPGPGGAYGYGYGYGYGQEGKAGGAGAPTDPFADANAIPLRPQAGGAGAAGGKDDGFGQPGTYPYGVEETAGEDGGRKARRKEKKGWFSGRVTWVVWILTAVQVGVFIGELAKNGILTGTPIAIKPSFNPMIGPSPYVLINMGARFVPCMRTTDKLQNADQEVFWPCPNSTTDNPECTLTQLCGFGDSVPEWEPNQTLESAAEPNQWYRFIVPIFLHAGIVHIGFNMLLQMTLGRDMEKEIGSLRFALVYFSSGIFGFVFGGNYAAPIVPSVGASGSLFGILALVLLDLLYSWSERRSPLKDLLFILLDCLIAFVLGLLPGLDNFSHIGGFLMGLVLGVCLLHSPAALRQRIGAGAGAGPAPAVHNPAPAGYDPKLAGGPLGFFKGRKPLWWAWWLFRAGALVAVLVGFIVLLNNFYASPADRVECGWCKYLSCIPVKNWCELGDINVEEVNQTDSNSRRDVELVTGAAGMLFERAVPALGLAPRL</sequence>
<feature type="compositionally biased region" description="Polar residues" evidence="11">
    <location>
        <begin position="43"/>
        <end position="53"/>
    </location>
</feature>
<dbReference type="EMBL" id="MU001670">
    <property type="protein sequence ID" value="KAF2462075.1"/>
    <property type="molecule type" value="Genomic_DNA"/>
</dbReference>
<comment type="caution">
    <text evidence="10">Lacks conserved residue(s) required for the propagation of feature annotation.</text>
</comment>
<dbReference type="PANTHER" id="PTHR22936">
    <property type="entry name" value="RHOMBOID-RELATED"/>
    <property type="match status" value="1"/>
</dbReference>
<dbReference type="Pfam" id="PF01694">
    <property type="entry name" value="Rhomboid"/>
    <property type="match status" value="1"/>
</dbReference>
<feature type="region of interest" description="Disordered" evidence="11">
    <location>
        <begin position="1"/>
        <end position="99"/>
    </location>
</feature>
<evidence type="ECO:0000256" key="9">
    <source>
        <dbReference type="ARBA" id="ARBA00023136"/>
    </source>
</evidence>
<feature type="transmembrane region" description="Helical" evidence="10">
    <location>
        <begin position="404"/>
        <end position="423"/>
    </location>
</feature>
<dbReference type="EC" id="3.4.21.105" evidence="10"/>
<dbReference type="SUPFAM" id="SSF144091">
    <property type="entry name" value="Rhomboid-like"/>
    <property type="match status" value="1"/>
</dbReference>
<evidence type="ECO:0000256" key="6">
    <source>
        <dbReference type="ARBA" id="ARBA00022801"/>
    </source>
</evidence>
<evidence type="ECO:0000256" key="1">
    <source>
        <dbReference type="ARBA" id="ARBA00000156"/>
    </source>
</evidence>
<organism evidence="13 14">
    <name type="scientific">Lineolata rhizophorae</name>
    <dbReference type="NCBI Taxonomy" id="578093"/>
    <lineage>
        <taxon>Eukaryota</taxon>
        <taxon>Fungi</taxon>
        <taxon>Dikarya</taxon>
        <taxon>Ascomycota</taxon>
        <taxon>Pezizomycotina</taxon>
        <taxon>Dothideomycetes</taxon>
        <taxon>Dothideomycetes incertae sedis</taxon>
        <taxon>Lineolatales</taxon>
        <taxon>Lineolataceae</taxon>
        <taxon>Lineolata</taxon>
    </lineage>
</organism>
<feature type="domain" description="Peptidase S54 rhomboid" evidence="12">
    <location>
        <begin position="306"/>
        <end position="443"/>
    </location>
</feature>
<dbReference type="AlphaFoldDB" id="A0A6A6PDL4"/>
<evidence type="ECO:0000256" key="7">
    <source>
        <dbReference type="ARBA" id="ARBA00022825"/>
    </source>
</evidence>
<dbReference type="InterPro" id="IPR035952">
    <property type="entry name" value="Rhomboid-like_sf"/>
</dbReference>
<dbReference type="GO" id="GO:0004252">
    <property type="term" value="F:serine-type endopeptidase activity"/>
    <property type="evidence" value="ECO:0007669"/>
    <property type="project" value="InterPro"/>
</dbReference>
<dbReference type="OrthoDB" id="2146116at2759"/>
<evidence type="ECO:0000256" key="8">
    <source>
        <dbReference type="ARBA" id="ARBA00022989"/>
    </source>
</evidence>
<feature type="transmembrane region" description="Helical" evidence="10">
    <location>
        <begin position="373"/>
        <end position="392"/>
    </location>
</feature>
<feature type="transmembrane region" description="Helical" evidence="10">
    <location>
        <begin position="496"/>
        <end position="518"/>
    </location>
</feature>
<comment type="similarity">
    <text evidence="3 10">Belongs to the peptidase S54 family.</text>
</comment>
<feature type="transmembrane region" description="Helical" evidence="10">
    <location>
        <begin position="308"/>
        <end position="326"/>
    </location>
</feature>
<evidence type="ECO:0000256" key="4">
    <source>
        <dbReference type="ARBA" id="ARBA00022670"/>
    </source>
</evidence>
<feature type="transmembrane region" description="Helical" evidence="10">
    <location>
        <begin position="347"/>
        <end position="367"/>
    </location>
</feature>
<keyword evidence="14" id="KW-1185">Reference proteome</keyword>
<keyword evidence="5 10" id="KW-0812">Transmembrane</keyword>
<reference evidence="13" key="1">
    <citation type="journal article" date="2020" name="Stud. Mycol.">
        <title>101 Dothideomycetes genomes: a test case for predicting lifestyles and emergence of pathogens.</title>
        <authorList>
            <person name="Haridas S."/>
            <person name="Albert R."/>
            <person name="Binder M."/>
            <person name="Bloem J."/>
            <person name="Labutti K."/>
            <person name="Salamov A."/>
            <person name="Andreopoulos B."/>
            <person name="Baker S."/>
            <person name="Barry K."/>
            <person name="Bills G."/>
            <person name="Bluhm B."/>
            <person name="Cannon C."/>
            <person name="Castanera R."/>
            <person name="Culley D."/>
            <person name="Daum C."/>
            <person name="Ezra D."/>
            <person name="Gonzalez J."/>
            <person name="Henrissat B."/>
            <person name="Kuo A."/>
            <person name="Liang C."/>
            <person name="Lipzen A."/>
            <person name="Lutzoni F."/>
            <person name="Magnuson J."/>
            <person name="Mondo S."/>
            <person name="Nolan M."/>
            <person name="Ohm R."/>
            <person name="Pangilinan J."/>
            <person name="Park H.-J."/>
            <person name="Ramirez L."/>
            <person name="Alfaro M."/>
            <person name="Sun H."/>
            <person name="Tritt A."/>
            <person name="Yoshinaga Y."/>
            <person name="Zwiers L.-H."/>
            <person name="Turgeon B."/>
            <person name="Goodwin S."/>
            <person name="Spatafora J."/>
            <person name="Crous P."/>
            <person name="Grigoriev I."/>
        </authorList>
    </citation>
    <scope>NUCLEOTIDE SEQUENCE</scope>
    <source>
        <strain evidence="13">ATCC 16933</strain>
    </source>
</reference>
<feature type="region of interest" description="Disordered" evidence="11">
    <location>
        <begin position="144"/>
        <end position="184"/>
    </location>
</feature>
<name>A0A6A6PDL4_9PEZI</name>
<proteinExistence type="inferred from homology"/>
<dbReference type="PANTHER" id="PTHR22936:SF69">
    <property type="entry name" value="RHOMBOID-LIKE PROTEIN"/>
    <property type="match status" value="1"/>
</dbReference>
<evidence type="ECO:0000313" key="13">
    <source>
        <dbReference type="EMBL" id="KAF2462075.1"/>
    </source>
</evidence>
<dbReference type="GO" id="GO:0016020">
    <property type="term" value="C:membrane"/>
    <property type="evidence" value="ECO:0007669"/>
    <property type="project" value="UniProtKB-SubCell"/>
</dbReference>
<evidence type="ECO:0000256" key="11">
    <source>
        <dbReference type="SAM" id="MobiDB-lite"/>
    </source>
</evidence>
<protein>
    <recommendedName>
        <fullName evidence="10">Rhomboid-type serine protease</fullName>
        <ecNumber evidence="10">3.4.21.105</ecNumber>
    </recommendedName>
</protein>
<dbReference type="Proteomes" id="UP000799766">
    <property type="component" value="Unassembled WGS sequence"/>
</dbReference>
<evidence type="ECO:0000259" key="12">
    <source>
        <dbReference type="Pfam" id="PF01694"/>
    </source>
</evidence>
<keyword evidence="6 10" id="KW-0378">Hydrolase</keyword>
<keyword evidence="8 10" id="KW-1133">Transmembrane helix</keyword>